<dbReference type="InterPro" id="IPR050457">
    <property type="entry name" value="ZnFinger_BTB_dom_contain"/>
</dbReference>
<feature type="domain" description="C2H2-type" evidence="10">
    <location>
        <begin position="373"/>
        <end position="400"/>
    </location>
</feature>
<comment type="subcellular location">
    <subcellularLocation>
        <location evidence="1">Nucleus</location>
    </subcellularLocation>
</comment>
<feature type="region of interest" description="Disordered" evidence="8">
    <location>
        <begin position="245"/>
        <end position="281"/>
    </location>
</feature>
<evidence type="ECO:0000256" key="3">
    <source>
        <dbReference type="ARBA" id="ARBA00022737"/>
    </source>
</evidence>
<evidence type="ECO:0000313" key="11">
    <source>
        <dbReference type="EMBL" id="CAH1270291.1"/>
    </source>
</evidence>
<dbReference type="Proteomes" id="UP000838412">
    <property type="component" value="Chromosome 7"/>
</dbReference>
<dbReference type="PROSITE" id="PS50097">
    <property type="entry name" value="BTB"/>
    <property type="match status" value="1"/>
</dbReference>
<dbReference type="EMBL" id="OV696692">
    <property type="protein sequence ID" value="CAH1270291.1"/>
    <property type="molecule type" value="Genomic_DNA"/>
</dbReference>
<dbReference type="Gene3D" id="3.30.710.10">
    <property type="entry name" value="Potassium Channel Kv1.1, Chain A"/>
    <property type="match status" value="1"/>
</dbReference>
<dbReference type="PROSITE" id="PS50157">
    <property type="entry name" value="ZINC_FINGER_C2H2_2"/>
    <property type="match status" value="2"/>
</dbReference>
<dbReference type="AlphaFoldDB" id="A0A8K0EY14"/>
<dbReference type="SMART" id="SM00355">
    <property type="entry name" value="ZnF_C2H2"/>
    <property type="match status" value="3"/>
</dbReference>
<evidence type="ECO:0000256" key="4">
    <source>
        <dbReference type="ARBA" id="ARBA00022771"/>
    </source>
</evidence>
<evidence type="ECO:0000256" key="8">
    <source>
        <dbReference type="SAM" id="MobiDB-lite"/>
    </source>
</evidence>
<feature type="region of interest" description="Disordered" evidence="8">
    <location>
        <begin position="427"/>
        <end position="447"/>
    </location>
</feature>
<dbReference type="FunFam" id="3.30.160.60:FF:000145">
    <property type="entry name" value="Zinc finger protein 574"/>
    <property type="match status" value="1"/>
</dbReference>
<keyword evidence="12" id="KW-1185">Reference proteome</keyword>
<evidence type="ECO:0000256" key="5">
    <source>
        <dbReference type="ARBA" id="ARBA00022833"/>
    </source>
</evidence>
<proteinExistence type="predicted"/>
<evidence type="ECO:0000256" key="1">
    <source>
        <dbReference type="ARBA" id="ARBA00004123"/>
    </source>
</evidence>
<dbReference type="PROSITE" id="PS00028">
    <property type="entry name" value="ZINC_FINGER_C2H2_1"/>
    <property type="match status" value="3"/>
</dbReference>
<dbReference type="InterPro" id="IPR011333">
    <property type="entry name" value="SKP1/BTB/POZ_sf"/>
</dbReference>
<dbReference type="CDD" id="cd18186">
    <property type="entry name" value="BTB_POZ_ZBTB_KLHL-like"/>
    <property type="match status" value="1"/>
</dbReference>
<feature type="domain" description="C2H2-type" evidence="10">
    <location>
        <begin position="344"/>
        <end position="372"/>
    </location>
</feature>
<feature type="region of interest" description="Disordered" evidence="8">
    <location>
        <begin position="181"/>
        <end position="204"/>
    </location>
</feature>
<dbReference type="GO" id="GO:0008270">
    <property type="term" value="F:zinc ion binding"/>
    <property type="evidence" value="ECO:0007669"/>
    <property type="project" value="UniProtKB-KW"/>
</dbReference>
<keyword evidence="2" id="KW-0479">Metal-binding</keyword>
<gene>
    <name evidence="11" type="primary">MYNN</name>
    <name evidence="11" type="ORF">BLAG_LOCUS22625</name>
</gene>
<dbReference type="PANTHER" id="PTHR46105">
    <property type="entry name" value="AGAP004733-PA"/>
    <property type="match status" value="1"/>
</dbReference>
<dbReference type="GO" id="GO:0000981">
    <property type="term" value="F:DNA-binding transcription factor activity, RNA polymerase II-specific"/>
    <property type="evidence" value="ECO:0007669"/>
    <property type="project" value="TreeGrafter"/>
</dbReference>
<dbReference type="SUPFAM" id="SSF57667">
    <property type="entry name" value="beta-beta-alpha zinc fingers"/>
    <property type="match status" value="2"/>
</dbReference>
<keyword evidence="6" id="KW-0539">Nucleus</keyword>
<keyword evidence="5" id="KW-0862">Zinc</keyword>
<evidence type="ECO:0000259" key="9">
    <source>
        <dbReference type="PROSITE" id="PS50097"/>
    </source>
</evidence>
<reference evidence="11" key="1">
    <citation type="submission" date="2022-01" db="EMBL/GenBank/DDBJ databases">
        <authorList>
            <person name="Braso-Vives M."/>
        </authorList>
    </citation>
    <scope>NUCLEOTIDE SEQUENCE</scope>
</reference>
<dbReference type="PANTHER" id="PTHR46105:SF28">
    <property type="entry name" value="ZINC FINGER PROTEIN 37-LIKE"/>
    <property type="match status" value="1"/>
</dbReference>
<dbReference type="InterPro" id="IPR013087">
    <property type="entry name" value="Znf_C2H2_type"/>
</dbReference>
<organism evidence="11 12">
    <name type="scientific">Branchiostoma lanceolatum</name>
    <name type="common">Common lancelet</name>
    <name type="synonym">Amphioxus lanceolatum</name>
    <dbReference type="NCBI Taxonomy" id="7740"/>
    <lineage>
        <taxon>Eukaryota</taxon>
        <taxon>Metazoa</taxon>
        <taxon>Chordata</taxon>
        <taxon>Cephalochordata</taxon>
        <taxon>Leptocardii</taxon>
        <taxon>Amphioxiformes</taxon>
        <taxon>Branchiostomatidae</taxon>
        <taxon>Branchiostoma</taxon>
    </lineage>
</organism>
<evidence type="ECO:0000259" key="10">
    <source>
        <dbReference type="PROSITE" id="PS50157"/>
    </source>
</evidence>
<dbReference type="GO" id="GO:0005634">
    <property type="term" value="C:nucleus"/>
    <property type="evidence" value="ECO:0007669"/>
    <property type="project" value="UniProtKB-SubCell"/>
</dbReference>
<evidence type="ECO:0000256" key="7">
    <source>
        <dbReference type="PROSITE-ProRule" id="PRU00042"/>
    </source>
</evidence>
<feature type="compositionally biased region" description="Polar residues" evidence="8">
    <location>
        <begin position="427"/>
        <end position="437"/>
    </location>
</feature>
<evidence type="ECO:0000256" key="2">
    <source>
        <dbReference type="ARBA" id="ARBA00022723"/>
    </source>
</evidence>
<dbReference type="Pfam" id="PF00651">
    <property type="entry name" value="BTB"/>
    <property type="match status" value="1"/>
</dbReference>
<evidence type="ECO:0000313" key="12">
    <source>
        <dbReference type="Proteomes" id="UP000838412"/>
    </source>
</evidence>
<feature type="compositionally biased region" description="Polar residues" evidence="8">
    <location>
        <begin position="254"/>
        <end position="269"/>
    </location>
</feature>
<evidence type="ECO:0000256" key="6">
    <source>
        <dbReference type="ARBA" id="ARBA00023242"/>
    </source>
</evidence>
<dbReference type="GO" id="GO:0000978">
    <property type="term" value="F:RNA polymerase II cis-regulatory region sequence-specific DNA binding"/>
    <property type="evidence" value="ECO:0007669"/>
    <property type="project" value="TreeGrafter"/>
</dbReference>
<keyword evidence="4 7" id="KW-0863">Zinc-finger</keyword>
<dbReference type="InterPro" id="IPR000210">
    <property type="entry name" value="BTB/POZ_dom"/>
</dbReference>
<dbReference type="OrthoDB" id="9439903at2759"/>
<protein>
    <submittedName>
        <fullName evidence="11">MYNN protein</fullName>
    </submittedName>
</protein>
<dbReference type="SMART" id="SM00225">
    <property type="entry name" value="BTB"/>
    <property type="match status" value="1"/>
</dbReference>
<accession>A0A8K0EY14</accession>
<name>A0A8K0EY14_BRALA</name>
<feature type="domain" description="BTB" evidence="9">
    <location>
        <begin position="33"/>
        <end position="97"/>
    </location>
</feature>
<dbReference type="Gene3D" id="3.30.160.60">
    <property type="entry name" value="Classic Zinc Finger"/>
    <property type="match status" value="2"/>
</dbReference>
<keyword evidence="3" id="KW-0677">Repeat</keyword>
<sequence length="447" mass="49324">MAANVDHTQEYPNHAHSILSLLYQQRKAGHPLCDVTLDVGGKIFSAHKAVLAANSPYFRSHFASDARAGVVYLNGLTERGVEVILEYMYVGRLNLSIENGLEVNTAASFLHMMEVVADCTHYLAAALQGKGKRAVEPTLQARQASLAQTVTRISQVQQESAASKADSMILASMLGGTRALPSSFSNPATSREEAMQSTSMPFPLLSQSNSATGQVCSSSSQQLSPVLQATPVLCQRNPHTVAESRLGQLPALSIDNSKQRCSTSSTESPAHQRRVSESQDHFGSLVCKTEEEEVISLSSNEDFPADMDYHRDSMSELVQQEESGFSSGRAYVPPGESGDEERPWLCMECGARFKTKRVLQHHFIFRHSEERPFMCTCCQARFKRKCELKRHMYTHTGDKPVPCRLCPASFICRSQLLAHLKSRHNYNSTDQDVNSPNKSEEDSCGTT</sequence>
<dbReference type="SUPFAM" id="SSF54695">
    <property type="entry name" value="POZ domain"/>
    <property type="match status" value="1"/>
</dbReference>
<dbReference type="InterPro" id="IPR036236">
    <property type="entry name" value="Znf_C2H2_sf"/>
</dbReference>